<reference evidence="2" key="1">
    <citation type="submission" date="2018-05" db="EMBL/GenBank/DDBJ databases">
        <authorList>
            <person name="Li X."/>
        </authorList>
    </citation>
    <scope>NUCLEOTIDE SEQUENCE [LARGE SCALE GENOMIC DNA]</scope>
    <source>
        <strain evidence="2">LX32</strain>
    </source>
</reference>
<evidence type="ECO:0000313" key="2">
    <source>
        <dbReference type="Proteomes" id="UP000249254"/>
    </source>
</evidence>
<dbReference type="EMBL" id="QFYQ01000001">
    <property type="protein sequence ID" value="RAK53492.1"/>
    <property type="molecule type" value="Genomic_DNA"/>
</dbReference>
<dbReference type="InterPro" id="IPR047111">
    <property type="entry name" value="YbaP-like"/>
</dbReference>
<dbReference type="Proteomes" id="UP000249254">
    <property type="component" value="Unassembled WGS sequence"/>
</dbReference>
<accession>A0A328AFH6</accession>
<dbReference type="CDD" id="cd14789">
    <property type="entry name" value="Tiki"/>
    <property type="match status" value="1"/>
</dbReference>
<protein>
    <recommendedName>
        <fullName evidence="3">TraB/GumN family protein</fullName>
    </recommendedName>
</protein>
<proteinExistence type="predicted"/>
<dbReference type="Pfam" id="PF01963">
    <property type="entry name" value="TraB_PrgY_gumN"/>
    <property type="match status" value="1"/>
</dbReference>
<gene>
    <name evidence="1" type="ORF">DJ017_02605</name>
</gene>
<dbReference type="RefSeq" id="WP_111527244.1">
    <property type="nucleotide sequence ID" value="NZ_JBHRSG010000005.1"/>
</dbReference>
<comment type="caution">
    <text evidence="1">The sequence shown here is derived from an EMBL/GenBank/DDBJ whole genome shotgun (WGS) entry which is preliminary data.</text>
</comment>
<organism evidence="1 2">
    <name type="scientific">Phenylobacterium soli</name>
    <dbReference type="NCBI Taxonomy" id="2170551"/>
    <lineage>
        <taxon>Bacteria</taxon>
        <taxon>Pseudomonadati</taxon>
        <taxon>Pseudomonadota</taxon>
        <taxon>Alphaproteobacteria</taxon>
        <taxon>Caulobacterales</taxon>
        <taxon>Caulobacteraceae</taxon>
        <taxon>Phenylobacterium</taxon>
    </lineage>
</organism>
<dbReference type="PANTHER" id="PTHR40590:SF1">
    <property type="entry name" value="CYTOPLASMIC PROTEIN"/>
    <property type="match status" value="1"/>
</dbReference>
<keyword evidence="2" id="KW-1185">Reference proteome</keyword>
<sequence>MKSPSRAVWAAVVGAVATLVVAGPVWARPPVWVVRDKDSEIVLFGSIHVLPPGLDWQPPELKSALAHADDVWFELPVDVSTETETARLASQLGLLAPDKSLFKMMPAADAARMMRIAQAYDLAPSLLDRLQPWLAEVALAGAAYRKAGAATGSGVEQTLAAEAPAKAQRRAFETPAEQLQMFSQTPIPDQIASLSETLKEMEDKPDEFEVLVRAWNRSDIPVLEREAIDPLRKASPSLFRRMVTDRNERWIATLQERLKGHGRTVVVVGVGHLIGAQGLPARLRALGYSVEGP</sequence>
<dbReference type="AlphaFoldDB" id="A0A328AFH6"/>
<name>A0A328AFH6_9CAUL</name>
<evidence type="ECO:0008006" key="3">
    <source>
        <dbReference type="Google" id="ProtNLM"/>
    </source>
</evidence>
<evidence type="ECO:0000313" key="1">
    <source>
        <dbReference type="EMBL" id="RAK53492.1"/>
    </source>
</evidence>
<dbReference type="InterPro" id="IPR002816">
    <property type="entry name" value="TraB/PrgY/GumN_fam"/>
</dbReference>
<dbReference type="PANTHER" id="PTHR40590">
    <property type="entry name" value="CYTOPLASMIC PROTEIN-RELATED"/>
    <property type="match status" value="1"/>
</dbReference>
<dbReference type="OrthoDB" id="9806326at2"/>